<keyword evidence="2" id="KW-0689">Ribosomal protein</keyword>
<name>A0A7S2UBT7_9STRA</name>
<protein>
    <recommendedName>
        <fullName evidence="4">Ribosomal eL28/Mak16 domain-containing protein</fullName>
    </recommendedName>
</protein>
<dbReference type="Gene3D" id="3.30.390.110">
    <property type="match status" value="1"/>
</dbReference>
<evidence type="ECO:0000256" key="1">
    <source>
        <dbReference type="ARBA" id="ARBA00007926"/>
    </source>
</evidence>
<dbReference type="GO" id="GO:1990904">
    <property type="term" value="C:ribonucleoprotein complex"/>
    <property type="evidence" value="ECO:0007669"/>
    <property type="project" value="UniProtKB-KW"/>
</dbReference>
<keyword evidence="3" id="KW-0687">Ribonucleoprotein</keyword>
<dbReference type="EMBL" id="HBHQ01007601">
    <property type="protein sequence ID" value="CAD9813281.1"/>
    <property type="molecule type" value="Transcribed_RNA"/>
</dbReference>
<dbReference type="GO" id="GO:0003735">
    <property type="term" value="F:structural constituent of ribosome"/>
    <property type="evidence" value="ECO:0007669"/>
    <property type="project" value="InterPro"/>
</dbReference>
<gene>
    <name evidence="5" type="ORF">ASEP1449_LOCUS5106</name>
</gene>
<comment type="similarity">
    <text evidence="1">Belongs to the eukaryotic ribosomal protein eL28 family.</text>
</comment>
<dbReference type="InterPro" id="IPR002672">
    <property type="entry name" value="Ribosomal_eL28"/>
</dbReference>
<evidence type="ECO:0000259" key="4">
    <source>
        <dbReference type="Pfam" id="PF01778"/>
    </source>
</evidence>
<evidence type="ECO:0000256" key="2">
    <source>
        <dbReference type="ARBA" id="ARBA00022980"/>
    </source>
</evidence>
<feature type="domain" description="Ribosomal eL28/Mak16" evidence="4">
    <location>
        <begin position="8"/>
        <end position="129"/>
    </location>
</feature>
<sequence>MVQISESLTWELVKNNNSFMKKLNGSTKRGGTIRFSVEQGNLMSLSTFKYSGIANNKAVDVVVADNNTAKLVKKTATKAHSHPKKSFSKTSINKHFRRVEKTILSQTVDNYYRADLKSETLAKFSAVYSANRKAKGVKKVVTMKKGRASS</sequence>
<evidence type="ECO:0000313" key="5">
    <source>
        <dbReference type="EMBL" id="CAD9813281.1"/>
    </source>
</evidence>
<dbReference type="GO" id="GO:0006412">
    <property type="term" value="P:translation"/>
    <property type="evidence" value="ECO:0007669"/>
    <property type="project" value="InterPro"/>
</dbReference>
<evidence type="ECO:0000256" key="3">
    <source>
        <dbReference type="ARBA" id="ARBA00023274"/>
    </source>
</evidence>
<dbReference type="GO" id="GO:0005840">
    <property type="term" value="C:ribosome"/>
    <property type="evidence" value="ECO:0007669"/>
    <property type="project" value="UniProtKB-KW"/>
</dbReference>
<organism evidence="5">
    <name type="scientific">Attheya septentrionalis</name>
    <dbReference type="NCBI Taxonomy" id="420275"/>
    <lineage>
        <taxon>Eukaryota</taxon>
        <taxon>Sar</taxon>
        <taxon>Stramenopiles</taxon>
        <taxon>Ochrophyta</taxon>
        <taxon>Bacillariophyta</taxon>
        <taxon>Coscinodiscophyceae</taxon>
        <taxon>Chaetocerotophycidae</taxon>
        <taxon>Chaetocerotales</taxon>
        <taxon>Attheyaceae</taxon>
        <taxon>Attheya</taxon>
    </lineage>
</organism>
<dbReference type="AlphaFoldDB" id="A0A7S2UBT7"/>
<dbReference type="PANTHER" id="PTHR10544">
    <property type="entry name" value="60S RIBOSOMAL PROTEIN L28"/>
    <property type="match status" value="1"/>
</dbReference>
<dbReference type="Pfam" id="PF01778">
    <property type="entry name" value="Ribosomal_L28e"/>
    <property type="match status" value="1"/>
</dbReference>
<dbReference type="InterPro" id="IPR029004">
    <property type="entry name" value="Ribosomal_eL28/Mak16"/>
</dbReference>
<reference evidence="5" key="1">
    <citation type="submission" date="2021-01" db="EMBL/GenBank/DDBJ databases">
        <authorList>
            <person name="Corre E."/>
            <person name="Pelletier E."/>
            <person name="Niang G."/>
            <person name="Scheremetjew M."/>
            <person name="Finn R."/>
            <person name="Kale V."/>
            <person name="Holt S."/>
            <person name="Cochrane G."/>
            <person name="Meng A."/>
            <person name="Brown T."/>
            <person name="Cohen L."/>
        </authorList>
    </citation>
    <scope>NUCLEOTIDE SEQUENCE</scope>
    <source>
        <strain evidence="5">CCMP2084</strain>
    </source>
</reference>
<accession>A0A7S2UBT7</accession>
<proteinExistence type="inferred from homology"/>